<gene>
    <name evidence="3" type="ORF">GlitD10_0179</name>
</gene>
<protein>
    <submittedName>
        <fullName evidence="3">CRISPR-associated RAMP Cmr4 family protein family protein</fullName>
    </submittedName>
</protein>
<dbReference type="PANTHER" id="PTHR36700">
    <property type="entry name" value="CRISPR SYSTEM CMR SUBUNIT CMR4"/>
    <property type="match status" value="1"/>
</dbReference>
<dbReference type="GO" id="GO:0051607">
    <property type="term" value="P:defense response to virus"/>
    <property type="evidence" value="ECO:0007669"/>
    <property type="project" value="UniProtKB-KW"/>
</dbReference>
<dbReference type="InterPro" id="IPR005537">
    <property type="entry name" value="RAMP_III_fam"/>
</dbReference>
<dbReference type="Proteomes" id="UP000180235">
    <property type="component" value="Chromosome"/>
</dbReference>
<organism evidence="3 4">
    <name type="scientific">Gloeomargarita lithophora Alchichica-D10</name>
    <dbReference type="NCBI Taxonomy" id="1188229"/>
    <lineage>
        <taxon>Bacteria</taxon>
        <taxon>Bacillati</taxon>
        <taxon>Cyanobacteriota</taxon>
        <taxon>Cyanophyceae</taxon>
        <taxon>Gloeomargaritales</taxon>
        <taxon>Gloeomargaritaceae</taxon>
        <taxon>Gloeomargarita</taxon>
    </lineage>
</organism>
<keyword evidence="4" id="KW-1185">Reference proteome</keyword>
<accession>A0A1J0A965</accession>
<dbReference type="RefSeq" id="WP_071453211.1">
    <property type="nucleotide sequence ID" value="NZ_CP017675.1"/>
</dbReference>
<dbReference type="PANTHER" id="PTHR36700:SF1">
    <property type="entry name" value="CRISPR SYSTEM CMR SUBUNIT CMR4"/>
    <property type="match status" value="1"/>
</dbReference>
<proteinExistence type="predicted"/>
<feature type="domain" description="CRISPR type III-associated protein" evidence="2">
    <location>
        <begin position="8"/>
        <end position="279"/>
    </location>
</feature>
<dbReference type="OrthoDB" id="507666at2"/>
<keyword evidence="1" id="KW-0051">Antiviral defense</keyword>
<evidence type="ECO:0000256" key="1">
    <source>
        <dbReference type="ARBA" id="ARBA00023118"/>
    </source>
</evidence>
<dbReference type="Pfam" id="PF03787">
    <property type="entry name" value="RAMPs"/>
    <property type="match status" value="1"/>
</dbReference>
<dbReference type="STRING" id="1188229.GlitD10_0179"/>
<evidence type="ECO:0000313" key="4">
    <source>
        <dbReference type="Proteomes" id="UP000180235"/>
    </source>
</evidence>
<evidence type="ECO:0000313" key="3">
    <source>
        <dbReference type="EMBL" id="APB32480.1"/>
    </source>
</evidence>
<dbReference type="InterPro" id="IPR013410">
    <property type="entry name" value="CRISPR-assoc_RAMP_Cmr4"/>
</dbReference>
<sequence>MSNYLNYIHLLSPLHTGGSAQEGNLMGIAREVHTEFPYLPSSSLRGKIRSEVERKPDLKTEASQFFGQKIKEGQQPTEGEIWFGDATLLFFPIASLSHHLVWITCPLWLSRWHRWCRVKGLGELIQTCQEQLAGEKGAIISFTAVKLYLQTALLNSNDLEKFDPAPVSTGLEILIKKEDGLLKQLPEKIVILTNEDCIALVEMGLQREVRVALQEEQKLVKGSSFRSEEAIPPEAILFFPWGIKAGKGDESTRLVRQEVEQMLQGRLQFGGLEGLGRGWADLATYSIINQGETHDEA</sequence>
<dbReference type="NCBIfam" id="TIGR02580">
    <property type="entry name" value="cas_RAMP_Cmr4"/>
    <property type="match status" value="1"/>
</dbReference>
<dbReference type="EMBL" id="CP017675">
    <property type="protein sequence ID" value="APB32480.1"/>
    <property type="molecule type" value="Genomic_DNA"/>
</dbReference>
<dbReference type="KEGG" id="glt:GlitD10_0179"/>
<name>A0A1J0A965_9CYAN</name>
<reference evidence="3 4" key="1">
    <citation type="submission" date="2016-10" db="EMBL/GenBank/DDBJ databases">
        <title>Description of Gloeomargarita lithophora gen. nov., sp. nov., a thylakoid-bearing basal-branching cyanobacterium with intracellular carbonates, and proposal for Gloeomargaritales ord. nov.</title>
        <authorList>
            <person name="Moreira D."/>
            <person name="Tavera R."/>
            <person name="Benzerara K."/>
            <person name="Skouri-Panet F."/>
            <person name="Couradeau E."/>
            <person name="Gerard E."/>
            <person name="Loussert C."/>
            <person name="Novelo E."/>
            <person name="Zivanovic Y."/>
            <person name="Lopez-Garcia P."/>
        </authorList>
    </citation>
    <scope>NUCLEOTIDE SEQUENCE [LARGE SCALE GENOMIC DNA]</scope>
    <source>
        <strain evidence="3 4">D10</strain>
    </source>
</reference>
<evidence type="ECO:0000259" key="2">
    <source>
        <dbReference type="Pfam" id="PF03787"/>
    </source>
</evidence>
<dbReference type="AlphaFoldDB" id="A0A1J0A965"/>